<feature type="transmembrane region" description="Helical" evidence="5">
    <location>
        <begin position="24"/>
        <end position="45"/>
    </location>
</feature>
<sequence length="222" mass="24501">ATFVPCQFYTTQMYEKNVVGTANAFAGGWGNLGGGLTYILMPLVFDGINASIGNPSITWRVSLVIPAGLCITIAIFNLIFADDYPGGDWIKRKDSLTGVHGANGHVEEKVAEVHEANDKKKIDNYVVDDVIKPKENKKLKELGRAFVNPHVLIMMMQYACTFGVELAVDGVIGEIFIHEFQLPVTNGNFIGAIFERWNQLTILELPGKPDFYELSSLTAFIQ</sequence>
<comment type="subcellular location">
    <subcellularLocation>
        <location evidence="1">Membrane</location>
        <topology evidence="1">Multi-pass membrane protein</topology>
    </subcellularLocation>
</comment>
<keyword evidence="2 5" id="KW-0812">Transmembrane</keyword>
<feature type="transmembrane region" description="Helical" evidence="5">
    <location>
        <begin position="57"/>
        <end position="80"/>
    </location>
</feature>
<evidence type="ECO:0000256" key="2">
    <source>
        <dbReference type="ARBA" id="ARBA00022692"/>
    </source>
</evidence>
<evidence type="ECO:0000256" key="1">
    <source>
        <dbReference type="ARBA" id="ARBA00004141"/>
    </source>
</evidence>
<organism evidence="6 7">
    <name type="scientific">Racocetra fulgida</name>
    <dbReference type="NCBI Taxonomy" id="60492"/>
    <lineage>
        <taxon>Eukaryota</taxon>
        <taxon>Fungi</taxon>
        <taxon>Fungi incertae sedis</taxon>
        <taxon>Mucoromycota</taxon>
        <taxon>Glomeromycotina</taxon>
        <taxon>Glomeromycetes</taxon>
        <taxon>Diversisporales</taxon>
        <taxon>Gigasporaceae</taxon>
        <taxon>Racocetra</taxon>
    </lineage>
</organism>
<evidence type="ECO:0000313" key="6">
    <source>
        <dbReference type="EMBL" id="CAG8711739.1"/>
    </source>
</evidence>
<protein>
    <submittedName>
        <fullName evidence="6">9196_t:CDS:1</fullName>
    </submittedName>
</protein>
<keyword evidence="3 5" id="KW-1133">Transmembrane helix</keyword>
<dbReference type="Gene3D" id="1.20.1250.20">
    <property type="entry name" value="MFS general substrate transporter like domains"/>
    <property type="match status" value="2"/>
</dbReference>
<dbReference type="AlphaFoldDB" id="A0A9N9HY03"/>
<evidence type="ECO:0000256" key="3">
    <source>
        <dbReference type="ARBA" id="ARBA00022989"/>
    </source>
</evidence>
<proteinExistence type="predicted"/>
<dbReference type="GO" id="GO:0015112">
    <property type="term" value="F:nitrate transmembrane transporter activity"/>
    <property type="evidence" value="ECO:0007669"/>
    <property type="project" value="InterPro"/>
</dbReference>
<comment type="caution">
    <text evidence="6">The sequence shown here is derived from an EMBL/GenBank/DDBJ whole genome shotgun (WGS) entry which is preliminary data.</text>
</comment>
<evidence type="ECO:0000313" key="7">
    <source>
        <dbReference type="Proteomes" id="UP000789396"/>
    </source>
</evidence>
<dbReference type="GO" id="GO:0016020">
    <property type="term" value="C:membrane"/>
    <property type="evidence" value="ECO:0007669"/>
    <property type="project" value="UniProtKB-SubCell"/>
</dbReference>
<gene>
    <name evidence="6" type="ORF">RFULGI_LOCUS10892</name>
</gene>
<dbReference type="EMBL" id="CAJVPZ010022474">
    <property type="protein sequence ID" value="CAG8711739.1"/>
    <property type="molecule type" value="Genomic_DNA"/>
</dbReference>
<name>A0A9N9HY03_9GLOM</name>
<accession>A0A9N9HY03</accession>
<dbReference type="PANTHER" id="PTHR23515">
    <property type="entry name" value="HIGH-AFFINITY NITRATE TRANSPORTER 2.3"/>
    <property type="match status" value="1"/>
</dbReference>
<dbReference type="OrthoDB" id="434240at2759"/>
<dbReference type="SUPFAM" id="SSF103473">
    <property type="entry name" value="MFS general substrate transporter"/>
    <property type="match status" value="1"/>
</dbReference>
<dbReference type="InterPro" id="IPR044772">
    <property type="entry name" value="NO3_transporter"/>
</dbReference>
<evidence type="ECO:0000256" key="4">
    <source>
        <dbReference type="ARBA" id="ARBA00023136"/>
    </source>
</evidence>
<reference evidence="6" key="1">
    <citation type="submission" date="2021-06" db="EMBL/GenBank/DDBJ databases">
        <authorList>
            <person name="Kallberg Y."/>
            <person name="Tangrot J."/>
            <person name="Rosling A."/>
        </authorList>
    </citation>
    <scope>NUCLEOTIDE SEQUENCE</scope>
    <source>
        <strain evidence="6">IN212</strain>
    </source>
</reference>
<keyword evidence="4 5" id="KW-0472">Membrane</keyword>
<evidence type="ECO:0000256" key="5">
    <source>
        <dbReference type="SAM" id="Phobius"/>
    </source>
</evidence>
<dbReference type="Proteomes" id="UP000789396">
    <property type="component" value="Unassembled WGS sequence"/>
</dbReference>
<feature type="non-terminal residue" evidence="6">
    <location>
        <position position="1"/>
    </location>
</feature>
<feature type="non-terminal residue" evidence="6">
    <location>
        <position position="222"/>
    </location>
</feature>
<keyword evidence="7" id="KW-1185">Reference proteome</keyword>
<dbReference type="InterPro" id="IPR036259">
    <property type="entry name" value="MFS_trans_sf"/>
</dbReference>